<keyword evidence="4" id="KW-0560">Oxidoreductase</keyword>
<dbReference type="InterPro" id="IPR023753">
    <property type="entry name" value="FAD/NAD-binding_dom"/>
</dbReference>
<dbReference type="SUPFAM" id="SSF51905">
    <property type="entry name" value="FAD/NAD(P)-binding domain"/>
    <property type="match status" value="1"/>
</dbReference>
<evidence type="ECO:0000259" key="5">
    <source>
        <dbReference type="Pfam" id="PF07992"/>
    </source>
</evidence>
<dbReference type="InterPro" id="IPR036188">
    <property type="entry name" value="FAD/NAD-bd_sf"/>
</dbReference>
<comment type="subunit">
    <text evidence="2">Homodimer.</text>
</comment>
<protein>
    <submittedName>
        <fullName evidence="6">Pyridine nucleotide-disulfide oxidoreductase</fullName>
    </submittedName>
</protein>
<dbReference type="EMBL" id="CP012600">
    <property type="protein sequence ID" value="ALC83633.1"/>
    <property type="molecule type" value="Genomic_DNA"/>
</dbReference>
<gene>
    <name evidence="6" type="ORF">AM592_20450</name>
</gene>
<evidence type="ECO:0000256" key="2">
    <source>
        <dbReference type="ARBA" id="ARBA00011738"/>
    </source>
</evidence>
<dbReference type="PATRIC" id="fig|1441095.3.peg.4522"/>
<dbReference type="RefSeq" id="WP_053605489.1">
    <property type="nucleotide sequence ID" value="NZ_CP012600.1"/>
</dbReference>
<dbReference type="OrthoDB" id="9806179at2"/>
<name>A0A0M4GCI5_9BACI</name>
<evidence type="ECO:0000313" key="7">
    <source>
        <dbReference type="Proteomes" id="UP000067625"/>
    </source>
</evidence>
<accession>A0A0M4GCI5</accession>
<keyword evidence="3" id="KW-0285">Flavoprotein</keyword>
<reference evidence="6 7" key="2">
    <citation type="journal article" date="2016" name="Int. J. Syst. Evol. Microbiol.">
        <title>Bacillus gobiensis sp. nov., isolated from a soil sample.</title>
        <authorList>
            <person name="Liu B."/>
            <person name="Liu G.H."/>
            <person name="Cetin S."/>
            <person name="Schumann P."/>
            <person name="Pan Z.Z."/>
            <person name="Chen Q.Q."/>
        </authorList>
    </citation>
    <scope>NUCLEOTIDE SEQUENCE [LARGE SCALE GENOMIC DNA]</scope>
    <source>
        <strain evidence="6 7">FJAT-4402</strain>
    </source>
</reference>
<dbReference type="AlphaFoldDB" id="A0A0M4GCI5"/>
<feature type="domain" description="FAD/NAD(P)-binding" evidence="5">
    <location>
        <begin position="3"/>
        <end position="283"/>
    </location>
</feature>
<dbReference type="Proteomes" id="UP000067625">
    <property type="component" value="Chromosome"/>
</dbReference>
<evidence type="ECO:0000256" key="1">
    <source>
        <dbReference type="ARBA" id="ARBA00001974"/>
    </source>
</evidence>
<evidence type="ECO:0000313" key="6">
    <source>
        <dbReference type="EMBL" id="ALC83633.1"/>
    </source>
</evidence>
<keyword evidence="7" id="KW-1185">Reference proteome</keyword>
<evidence type="ECO:0000256" key="4">
    <source>
        <dbReference type="ARBA" id="ARBA00023002"/>
    </source>
</evidence>
<dbReference type="Gene3D" id="3.50.50.60">
    <property type="entry name" value="FAD/NAD(P)-binding domain"/>
    <property type="match status" value="2"/>
</dbReference>
<dbReference type="PRINTS" id="PR00368">
    <property type="entry name" value="FADPNR"/>
</dbReference>
<dbReference type="PANTHER" id="PTHR48105">
    <property type="entry name" value="THIOREDOXIN REDUCTASE 1-RELATED-RELATED"/>
    <property type="match status" value="1"/>
</dbReference>
<sequence>MLDCAIIGGGPAGLNAALVLGRARRKVALFDDNKPRNAVTRESHGFLTRDGVSPREIKSIAHKEISRYQTVELHKSRVTNVTKNNSSFEIETDKGDRFHAKTILLATGLKEQLPDIDKIQEYYGRSLFCCPYCDGWELKDKPLVVISRGDHLYHLATTVWNWSHDLLVCTNGNENNLATEELNLLRSKGIHVKEEKIRTLKGENGELKSIVFENREEIKREGGFITPHVVQAVKFGEYLGCETTRLGGIQTDEVGRTNIKGVYAAGDSAIIAPAQVVIAAAEGSRAAIGINTDLIEKEFMDI</sequence>
<dbReference type="GO" id="GO:0016491">
    <property type="term" value="F:oxidoreductase activity"/>
    <property type="evidence" value="ECO:0007669"/>
    <property type="project" value="UniProtKB-KW"/>
</dbReference>
<proteinExistence type="predicted"/>
<comment type="cofactor">
    <cofactor evidence="1">
        <name>FAD</name>
        <dbReference type="ChEBI" id="CHEBI:57692"/>
    </cofactor>
</comment>
<dbReference type="InterPro" id="IPR050097">
    <property type="entry name" value="Ferredoxin-NADP_redctase_2"/>
</dbReference>
<evidence type="ECO:0000256" key="3">
    <source>
        <dbReference type="ARBA" id="ARBA00022630"/>
    </source>
</evidence>
<dbReference type="STRING" id="1441095.AM592_20450"/>
<dbReference type="Pfam" id="PF07992">
    <property type="entry name" value="Pyr_redox_2"/>
    <property type="match status" value="1"/>
</dbReference>
<reference evidence="7" key="1">
    <citation type="submission" date="2015-08" db="EMBL/GenBank/DDBJ databases">
        <title>Genome sequencing project for genomic taxonomy and phylogenomics of Bacillus-like bacteria.</title>
        <authorList>
            <person name="Liu B."/>
            <person name="Wang J."/>
            <person name="Zhu Y."/>
            <person name="Liu G."/>
            <person name="Chen Q."/>
            <person name="Chen Z."/>
            <person name="Lan J."/>
            <person name="Che J."/>
            <person name="Ge C."/>
            <person name="Shi H."/>
            <person name="Pan Z."/>
            <person name="Liu X."/>
        </authorList>
    </citation>
    <scope>NUCLEOTIDE SEQUENCE [LARGE SCALE GENOMIC DNA]</scope>
    <source>
        <strain evidence="7">FJAT-4402</strain>
    </source>
</reference>
<organism evidence="6 7">
    <name type="scientific">Bacillus gobiensis</name>
    <dbReference type="NCBI Taxonomy" id="1441095"/>
    <lineage>
        <taxon>Bacteria</taxon>
        <taxon>Bacillati</taxon>
        <taxon>Bacillota</taxon>
        <taxon>Bacilli</taxon>
        <taxon>Bacillales</taxon>
        <taxon>Bacillaceae</taxon>
        <taxon>Bacillus</taxon>
    </lineage>
</organism>
<dbReference type="PRINTS" id="PR00469">
    <property type="entry name" value="PNDRDTASEII"/>
</dbReference>